<feature type="chain" id="PRO_5002628924" evidence="1">
    <location>
        <begin position="24"/>
        <end position="453"/>
    </location>
</feature>
<protein>
    <submittedName>
        <fullName evidence="2">Phosphate-selective porin O and P</fullName>
    </submittedName>
</protein>
<feature type="signal peptide" evidence="1">
    <location>
        <begin position="1"/>
        <end position="23"/>
    </location>
</feature>
<dbReference type="OrthoDB" id="5442696at2"/>
<dbReference type="AlphaFoldDB" id="A0P623"/>
<evidence type="ECO:0000313" key="2">
    <source>
        <dbReference type="EMBL" id="EAV46983.1"/>
    </source>
</evidence>
<dbReference type="Gene3D" id="2.40.160.10">
    <property type="entry name" value="Porin"/>
    <property type="match status" value="1"/>
</dbReference>
<dbReference type="Pfam" id="PF07396">
    <property type="entry name" value="Porin_O_P"/>
    <property type="match status" value="1"/>
</dbReference>
<dbReference type="EMBL" id="AAUX01000001">
    <property type="protein sequence ID" value="EAV46983.1"/>
    <property type="molecule type" value="Genomic_DNA"/>
</dbReference>
<dbReference type="InterPro" id="IPR010870">
    <property type="entry name" value="Porin_O/P"/>
</dbReference>
<keyword evidence="1" id="KW-0732">Signal</keyword>
<comment type="caution">
    <text evidence="2">The sequence shown here is derived from an EMBL/GenBank/DDBJ whole genome shotgun (WGS) entry which is preliminary data.</text>
</comment>
<organism evidence="2 3">
    <name type="scientific">Methylophilales bacterium HTCC2181</name>
    <dbReference type="NCBI Taxonomy" id="383631"/>
    <lineage>
        <taxon>Bacteria</taxon>
        <taxon>Pseudomonadati</taxon>
        <taxon>Pseudomonadota</taxon>
        <taxon>Betaproteobacteria</taxon>
        <taxon>Nitrosomonadales</taxon>
        <taxon>OM43 clade</taxon>
    </lineage>
</organism>
<gene>
    <name evidence="2" type="ORF">MB2181_02880</name>
</gene>
<accession>A0P623</accession>
<dbReference type="SUPFAM" id="SSF56935">
    <property type="entry name" value="Porins"/>
    <property type="match status" value="1"/>
</dbReference>
<proteinExistence type="predicted"/>
<evidence type="ECO:0000256" key="1">
    <source>
        <dbReference type="SAM" id="SignalP"/>
    </source>
</evidence>
<evidence type="ECO:0000313" key="3">
    <source>
        <dbReference type="Proteomes" id="UP000054262"/>
    </source>
</evidence>
<dbReference type="InterPro" id="IPR023614">
    <property type="entry name" value="Porin_dom_sf"/>
</dbReference>
<keyword evidence="3" id="KW-1185">Reference proteome</keyword>
<sequence>MPNKILVAAVALATLALSANVYADSTQDLIDALITKGVLTEDEGALLAKGRKAEKKAMDKKVGTSLPIKLSHGKKGFRFETEDGKFQTNLLWRAQLRFTTPDNGDPRQISNFNDNSQNTFEGRRLRMKIGGHAYEPWLKYYFEVDLQPGREVDDSSSNASARVIDWRIDVAKYKEATLRVGQWKINYNRERVDSSGKQQFVERSIANRVFTIDRQVGAQLTGRLFKETPMDMNYWAGVYTGEGRGVENTDNNLMTMARVQWNPNGRYLEWQQTDVDFTEKPTSSISFAMASNTGACTRWSSSGCGNLDGFTSVSSLPTYEVNQWTQGSAFKYRGFSWQQEYHDKEVKDTATGLTHDLDGGYAQAGYFFHNLMPAVPKELELAARYARVNEPNMDDLSYENKREEFTLGANWFLYGAGHNNKITADFSRLTLDDTYQNLSADENRFRLQWDVSF</sequence>
<name>A0P623_9PROT</name>
<dbReference type="Proteomes" id="UP000054262">
    <property type="component" value="Unassembled WGS sequence"/>
</dbReference>
<reference evidence="2 3" key="1">
    <citation type="submission" date="2006-11" db="EMBL/GenBank/DDBJ databases">
        <authorList>
            <person name="Giovannoni S."/>
            <person name="Vergin K."/>
            <person name="Ferriera S."/>
            <person name="Johnson J."/>
            <person name="Kravitz S."/>
            <person name="Beeson K."/>
            <person name="Sutton G."/>
            <person name="Rogers Y.-H."/>
            <person name="Friedman R."/>
            <person name="Frazier M."/>
            <person name="Venter J.C."/>
        </authorList>
    </citation>
    <scope>NUCLEOTIDE SEQUENCE [LARGE SCALE GENOMIC DNA]</scope>
    <source>
        <strain evidence="2 3">HTCC2181</strain>
    </source>
</reference>